<dbReference type="GeneID" id="19139884"/>
<feature type="region of interest" description="Disordered" evidence="1">
    <location>
        <begin position="45"/>
        <end position="75"/>
    </location>
</feature>
<name>M2RXQ7_COCSN</name>
<evidence type="ECO:0000313" key="2">
    <source>
        <dbReference type="EMBL" id="EMD59848.1"/>
    </source>
</evidence>
<dbReference type="EMBL" id="KB445652">
    <property type="protein sequence ID" value="EMD59848.1"/>
    <property type="molecule type" value="Genomic_DNA"/>
</dbReference>
<reference evidence="2 3" key="1">
    <citation type="journal article" date="2012" name="PLoS Pathog.">
        <title>Diverse lifestyles and strategies of plant pathogenesis encoded in the genomes of eighteen Dothideomycetes fungi.</title>
        <authorList>
            <person name="Ohm R.A."/>
            <person name="Feau N."/>
            <person name="Henrissat B."/>
            <person name="Schoch C.L."/>
            <person name="Horwitz B.A."/>
            <person name="Barry K.W."/>
            <person name="Condon B.J."/>
            <person name="Copeland A.C."/>
            <person name="Dhillon B."/>
            <person name="Glaser F."/>
            <person name="Hesse C.N."/>
            <person name="Kosti I."/>
            <person name="LaButti K."/>
            <person name="Lindquist E.A."/>
            <person name="Lucas S."/>
            <person name="Salamov A.A."/>
            <person name="Bradshaw R.E."/>
            <person name="Ciuffetti L."/>
            <person name="Hamelin R.C."/>
            <person name="Kema G.H.J."/>
            <person name="Lawrence C."/>
            <person name="Scott J.A."/>
            <person name="Spatafora J.W."/>
            <person name="Turgeon B.G."/>
            <person name="de Wit P.J.G.M."/>
            <person name="Zhong S."/>
            <person name="Goodwin S.B."/>
            <person name="Grigoriev I.V."/>
        </authorList>
    </citation>
    <scope>NUCLEOTIDE SEQUENCE [LARGE SCALE GENOMIC DNA]</scope>
    <source>
        <strain evidence="3">ND90Pr / ATCC 201652</strain>
    </source>
</reference>
<dbReference type="KEGG" id="bsc:COCSADRAFT_41000"/>
<proteinExistence type="predicted"/>
<organism evidence="2 3">
    <name type="scientific">Cochliobolus sativus (strain ND90Pr / ATCC 201652)</name>
    <name type="common">Common root rot and spot blotch fungus</name>
    <name type="synonym">Bipolaris sorokiniana</name>
    <dbReference type="NCBI Taxonomy" id="665912"/>
    <lineage>
        <taxon>Eukaryota</taxon>
        <taxon>Fungi</taxon>
        <taxon>Dikarya</taxon>
        <taxon>Ascomycota</taxon>
        <taxon>Pezizomycotina</taxon>
        <taxon>Dothideomycetes</taxon>
        <taxon>Pleosporomycetidae</taxon>
        <taxon>Pleosporales</taxon>
        <taxon>Pleosporineae</taxon>
        <taxon>Pleosporaceae</taxon>
        <taxon>Bipolaris</taxon>
    </lineage>
</organism>
<dbReference type="HOGENOM" id="CLU_2291471_0_0_1"/>
<keyword evidence="3" id="KW-1185">Reference proteome</keyword>
<gene>
    <name evidence="2" type="ORF">COCSADRAFT_41000</name>
</gene>
<dbReference type="Proteomes" id="UP000016934">
    <property type="component" value="Unassembled WGS sequence"/>
</dbReference>
<feature type="compositionally biased region" description="Polar residues" evidence="1">
    <location>
        <begin position="47"/>
        <end position="57"/>
    </location>
</feature>
<reference evidence="3" key="2">
    <citation type="journal article" date="2013" name="PLoS Genet.">
        <title>Comparative genome structure, secondary metabolite, and effector coding capacity across Cochliobolus pathogens.</title>
        <authorList>
            <person name="Condon B.J."/>
            <person name="Leng Y."/>
            <person name="Wu D."/>
            <person name="Bushley K.E."/>
            <person name="Ohm R.A."/>
            <person name="Otillar R."/>
            <person name="Martin J."/>
            <person name="Schackwitz W."/>
            <person name="Grimwood J."/>
            <person name="MohdZainudin N."/>
            <person name="Xue C."/>
            <person name="Wang R."/>
            <person name="Manning V.A."/>
            <person name="Dhillon B."/>
            <person name="Tu Z.J."/>
            <person name="Steffenson B.J."/>
            <person name="Salamov A."/>
            <person name="Sun H."/>
            <person name="Lowry S."/>
            <person name="LaButti K."/>
            <person name="Han J."/>
            <person name="Copeland A."/>
            <person name="Lindquist E."/>
            <person name="Barry K."/>
            <person name="Schmutz J."/>
            <person name="Baker S.E."/>
            <person name="Ciuffetti L.M."/>
            <person name="Grigoriev I.V."/>
            <person name="Zhong S."/>
            <person name="Turgeon B.G."/>
        </authorList>
    </citation>
    <scope>NUCLEOTIDE SEQUENCE [LARGE SCALE GENOMIC DNA]</scope>
    <source>
        <strain evidence="3">ND90Pr / ATCC 201652</strain>
    </source>
</reference>
<evidence type="ECO:0000313" key="3">
    <source>
        <dbReference type="Proteomes" id="UP000016934"/>
    </source>
</evidence>
<dbReference type="RefSeq" id="XP_007704537.1">
    <property type="nucleotide sequence ID" value="XM_007706347.1"/>
</dbReference>
<accession>M2RXQ7</accession>
<dbReference type="AlphaFoldDB" id="M2RXQ7"/>
<sequence length="101" mass="11361">MLYLRNALRDEIQKCFSIPSQIPRQTVTIASPSYLASALTNPPSPVVPTQTFSNNPQPHTPRRHTYVSSQPPSSPRLTRLVIRTKCRHAHMPCCSETSLYS</sequence>
<evidence type="ECO:0000256" key="1">
    <source>
        <dbReference type="SAM" id="MobiDB-lite"/>
    </source>
</evidence>
<protein>
    <submittedName>
        <fullName evidence="2">Uncharacterized protein</fullName>
    </submittedName>
</protein>